<evidence type="ECO:0000313" key="4">
    <source>
        <dbReference type="Proteomes" id="UP000005561"/>
    </source>
</evidence>
<dbReference type="Proteomes" id="UP000005561">
    <property type="component" value="Unassembled WGS sequence"/>
</dbReference>
<dbReference type="PROSITE" id="PS50263">
    <property type="entry name" value="CN_HYDROLASE"/>
    <property type="match status" value="1"/>
</dbReference>
<comment type="caution">
    <text evidence="3">The sequence shown here is derived from an EMBL/GenBank/DDBJ whole genome shotgun (WGS) entry which is preliminary data.</text>
</comment>
<comment type="similarity">
    <text evidence="1">Belongs to the carbon-nitrogen hydrolase superfamily. NIT1/NIT2 family.</text>
</comment>
<dbReference type="Pfam" id="PF00795">
    <property type="entry name" value="CN_hydrolase"/>
    <property type="match status" value="1"/>
</dbReference>
<organism evidence="3 4">
    <name type="scientific">Marvinbryantia formatexigens DSM 14469</name>
    <dbReference type="NCBI Taxonomy" id="478749"/>
    <lineage>
        <taxon>Bacteria</taxon>
        <taxon>Bacillati</taxon>
        <taxon>Bacillota</taxon>
        <taxon>Clostridia</taxon>
        <taxon>Lachnospirales</taxon>
        <taxon>Lachnospiraceae</taxon>
        <taxon>Marvinbryantia</taxon>
    </lineage>
</organism>
<dbReference type="PANTHER" id="PTHR23088">
    <property type="entry name" value="NITRILASE-RELATED"/>
    <property type="match status" value="1"/>
</dbReference>
<name>C6LJA0_9FIRM</name>
<dbReference type="PANTHER" id="PTHR23088:SF27">
    <property type="entry name" value="DEAMINATED GLUTATHIONE AMIDASE"/>
    <property type="match status" value="1"/>
</dbReference>
<dbReference type="EMBL" id="ACCL02000020">
    <property type="protein sequence ID" value="EET59214.1"/>
    <property type="molecule type" value="Genomic_DNA"/>
</dbReference>
<dbReference type="InterPro" id="IPR036526">
    <property type="entry name" value="C-N_Hydrolase_sf"/>
</dbReference>
<dbReference type="CDD" id="cd07197">
    <property type="entry name" value="nitrilase"/>
    <property type="match status" value="1"/>
</dbReference>
<dbReference type="InterPro" id="IPR003010">
    <property type="entry name" value="C-N_Hydrolase"/>
</dbReference>
<accession>C6LJA0</accession>
<keyword evidence="3" id="KW-0378">Hydrolase</keyword>
<reference evidence="3" key="1">
    <citation type="submission" date="2009-07" db="EMBL/GenBank/DDBJ databases">
        <authorList>
            <person name="Weinstock G."/>
            <person name="Sodergren E."/>
            <person name="Clifton S."/>
            <person name="Fulton L."/>
            <person name="Fulton B."/>
            <person name="Courtney L."/>
            <person name="Fronick C."/>
            <person name="Harrison M."/>
            <person name="Strong C."/>
            <person name="Farmer C."/>
            <person name="Delahaunty K."/>
            <person name="Markovic C."/>
            <person name="Hall O."/>
            <person name="Minx P."/>
            <person name="Tomlinson C."/>
            <person name="Mitreva M."/>
            <person name="Nelson J."/>
            <person name="Hou S."/>
            <person name="Wollam A."/>
            <person name="Pepin K.H."/>
            <person name="Johnson M."/>
            <person name="Bhonagiri V."/>
            <person name="Nash W.E."/>
            <person name="Warren W."/>
            <person name="Chinwalla A."/>
            <person name="Mardis E.R."/>
            <person name="Wilson R.K."/>
        </authorList>
    </citation>
    <scope>NUCLEOTIDE SEQUENCE [LARGE SCALE GENOMIC DNA]</scope>
    <source>
        <strain evidence="3">DSM 14469</strain>
    </source>
</reference>
<dbReference type="SUPFAM" id="SSF56317">
    <property type="entry name" value="Carbon-nitrogen hydrolase"/>
    <property type="match status" value="1"/>
</dbReference>
<evidence type="ECO:0000313" key="3">
    <source>
        <dbReference type="EMBL" id="EET59214.1"/>
    </source>
</evidence>
<proteinExistence type="inferred from homology"/>
<evidence type="ECO:0000259" key="2">
    <source>
        <dbReference type="PROSITE" id="PS50263"/>
    </source>
</evidence>
<feature type="domain" description="CN hydrolase" evidence="2">
    <location>
        <begin position="19"/>
        <end position="253"/>
    </location>
</feature>
<gene>
    <name evidence="3" type="ORF">BRYFOR_08735</name>
</gene>
<dbReference type="STRING" id="168384.SAMN05660368_03219"/>
<dbReference type="GO" id="GO:0016787">
    <property type="term" value="F:hydrolase activity"/>
    <property type="evidence" value="ECO:0007669"/>
    <property type="project" value="UniProtKB-KW"/>
</dbReference>
<protein>
    <submittedName>
        <fullName evidence="3">Hydrolase, carbon-nitrogen family</fullName>
    </submittedName>
</protein>
<sequence length="278" mass="31498">MMKIALLQTKQNKLYDFEHRENIWTEAEILDCQKEMTEKNLLLAKRAASLGADVIVTAEAINFAGQPKQYQGDYKKLIKKTQDNILEKFLQTAKDSKAYLIAGMFYADGENELSNCAFLLDPDGEVKACYKKIHLAGDEKTYLKAGEDFTVTDTEYGKFGFAICWDMQFPETARILAHKGADIIFCPTWGWEWIYGPARAYENGIYTAAAMGVPYWMDIQDLRSPSQIISPDGRILSSGNCTGDDVVIGEVDLKAAKRCRESRLLERKPELYQELLQV</sequence>
<dbReference type="AlphaFoldDB" id="C6LJA0"/>
<evidence type="ECO:0000256" key="1">
    <source>
        <dbReference type="ARBA" id="ARBA00010613"/>
    </source>
</evidence>
<dbReference type="eggNOG" id="COG0388">
    <property type="taxonomic scope" value="Bacteria"/>
</dbReference>
<dbReference type="Gene3D" id="3.60.110.10">
    <property type="entry name" value="Carbon-nitrogen hydrolase"/>
    <property type="match status" value="1"/>
</dbReference>
<keyword evidence="4" id="KW-1185">Reference proteome</keyword>